<feature type="compositionally biased region" description="Acidic residues" evidence="1">
    <location>
        <begin position="325"/>
        <end position="339"/>
    </location>
</feature>
<dbReference type="EMBL" id="CSWP01000009">
    <property type="protein sequence ID" value="CPV66004.1"/>
    <property type="molecule type" value="Genomic_DNA"/>
</dbReference>
<dbReference type="InterPro" id="IPR050336">
    <property type="entry name" value="Chromosome_partition/occlusion"/>
</dbReference>
<proteinExistence type="predicted"/>
<name>A0A0U0ZTQ5_9MYCO</name>
<feature type="region of interest" description="Disordered" evidence="1">
    <location>
        <begin position="310"/>
        <end position="390"/>
    </location>
</feature>
<accession>A0A0U0ZTQ5</accession>
<dbReference type="Gene3D" id="3.90.1530.30">
    <property type="match status" value="1"/>
</dbReference>
<dbReference type="Proteomes" id="UP000045782">
    <property type="component" value="Unassembled WGS sequence"/>
</dbReference>
<feature type="compositionally biased region" description="Acidic residues" evidence="1">
    <location>
        <begin position="364"/>
        <end position="388"/>
    </location>
</feature>
<organism evidence="3 4">
    <name type="scientific">Mycobacteroides abscessus</name>
    <dbReference type="NCBI Taxonomy" id="36809"/>
    <lineage>
        <taxon>Bacteria</taxon>
        <taxon>Bacillati</taxon>
        <taxon>Actinomycetota</taxon>
        <taxon>Actinomycetes</taxon>
        <taxon>Mycobacteriales</taxon>
        <taxon>Mycobacteriaceae</taxon>
        <taxon>Mycobacteroides</taxon>
    </lineage>
</organism>
<dbReference type="SUPFAM" id="SSF110849">
    <property type="entry name" value="ParB/Sulfiredoxin"/>
    <property type="match status" value="1"/>
</dbReference>
<evidence type="ECO:0000313" key="3">
    <source>
        <dbReference type="EMBL" id="CPV66004.1"/>
    </source>
</evidence>
<feature type="compositionally biased region" description="Low complexity" evidence="1">
    <location>
        <begin position="345"/>
        <end position="358"/>
    </location>
</feature>
<sequence>MTDQTAPTGAEQDRALENVSAILSRMSTSKRLRQRRFVMLPLEGTAAPVTQVQGRMPGDSTTPAELEGLISSIATVGILQPLLVEDNDGRHVLVAGERRLRALRWGHVNQPDNPHFQAVPAIVCPGPLTEEERRCWQLVENLAREDLSVGELGAALLFERVAVLSDALRGQGLQIPEDVLALEDPIDRWEALDKFRNASGVREVPRWEDVLKRVGIQLSVDKAKQFVRAFKSLPAEVSSEMDAEGIALATRLDFLRLHKGRENAAADIWAAVKAKGAPKLLGGAVRAAIADPGLEPGAAVEHAQHIHEAANAARSAALRHNATDTETESSDTDDVDDLDAGCGGDDAMAAELAPAPRGAGAGDQGDDDEEGDDQEGDTADEDAQEVDPEVVGQAVTAISGLVTALRDGKKLAGYAAGTLLLHTRELLSLTSEGDAA</sequence>
<protein>
    <submittedName>
        <fullName evidence="3">Probable chromosome-partitioning protein parB</fullName>
    </submittedName>
</protein>
<feature type="domain" description="ParB-like N-terminal" evidence="2">
    <location>
        <begin position="45"/>
        <end position="142"/>
    </location>
</feature>
<evidence type="ECO:0000313" key="4">
    <source>
        <dbReference type="Proteomes" id="UP000045782"/>
    </source>
</evidence>
<reference evidence="3 4" key="1">
    <citation type="submission" date="2015-03" db="EMBL/GenBank/DDBJ databases">
        <authorList>
            <person name="Murphy D."/>
        </authorList>
    </citation>
    <scope>NUCLEOTIDE SEQUENCE [LARGE SCALE GENOMIC DNA]</scope>
    <source>
        <strain evidence="3 4">PAP088</strain>
    </source>
</reference>
<dbReference type="PANTHER" id="PTHR33375">
    <property type="entry name" value="CHROMOSOME-PARTITIONING PROTEIN PARB-RELATED"/>
    <property type="match status" value="1"/>
</dbReference>
<dbReference type="InterPro" id="IPR003115">
    <property type="entry name" value="ParB_N"/>
</dbReference>
<dbReference type="AlphaFoldDB" id="A0A0U0ZTQ5"/>
<dbReference type="InterPro" id="IPR036086">
    <property type="entry name" value="ParB/Sulfiredoxin_sf"/>
</dbReference>
<dbReference type="PANTHER" id="PTHR33375:SF1">
    <property type="entry name" value="CHROMOSOME-PARTITIONING PROTEIN PARB-RELATED"/>
    <property type="match status" value="1"/>
</dbReference>
<dbReference type="GO" id="GO:0007059">
    <property type="term" value="P:chromosome segregation"/>
    <property type="evidence" value="ECO:0007669"/>
    <property type="project" value="TreeGrafter"/>
</dbReference>
<dbReference type="Pfam" id="PF02195">
    <property type="entry name" value="ParB_N"/>
    <property type="match status" value="1"/>
</dbReference>
<evidence type="ECO:0000259" key="2">
    <source>
        <dbReference type="SMART" id="SM00470"/>
    </source>
</evidence>
<gene>
    <name evidence="3" type="primary">parB_2</name>
    <name evidence="3" type="ORF">ERS075579_03922</name>
</gene>
<dbReference type="GO" id="GO:0005694">
    <property type="term" value="C:chromosome"/>
    <property type="evidence" value="ECO:0007669"/>
    <property type="project" value="TreeGrafter"/>
</dbReference>
<dbReference type="SMART" id="SM00470">
    <property type="entry name" value="ParB"/>
    <property type="match status" value="1"/>
</dbReference>
<feature type="compositionally biased region" description="Low complexity" evidence="1">
    <location>
        <begin position="310"/>
        <end position="320"/>
    </location>
</feature>
<dbReference type="RefSeq" id="WP_052618964.1">
    <property type="nucleotide sequence ID" value="NZ_CSWP01000009.1"/>
</dbReference>
<evidence type="ECO:0000256" key="1">
    <source>
        <dbReference type="SAM" id="MobiDB-lite"/>
    </source>
</evidence>